<feature type="compositionally biased region" description="Low complexity" evidence="5">
    <location>
        <begin position="88"/>
        <end position="98"/>
    </location>
</feature>
<feature type="region of interest" description="Disordered" evidence="5">
    <location>
        <begin position="88"/>
        <end position="115"/>
    </location>
</feature>
<dbReference type="GO" id="GO:0012505">
    <property type="term" value="C:endomembrane system"/>
    <property type="evidence" value="ECO:0007669"/>
    <property type="project" value="UniProtKB-SubCell"/>
</dbReference>
<feature type="compositionally biased region" description="Polar residues" evidence="5">
    <location>
        <begin position="454"/>
        <end position="467"/>
    </location>
</feature>
<dbReference type="Gene3D" id="2.60.120.260">
    <property type="entry name" value="Galactose-binding domain-like"/>
    <property type="match status" value="1"/>
</dbReference>
<protein>
    <recommendedName>
        <fullName evidence="7">SUN domain-containing protein</fullName>
    </recommendedName>
</protein>
<evidence type="ECO:0000256" key="4">
    <source>
        <dbReference type="ARBA" id="ARBA00023136"/>
    </source>
</evidence>
<accession>A0AAD4I268</accession>
<feature type="compositionally biased region" description="Polar residues" evidence="5">
    <location>
        <begin position="397"/>
        <end position="413"/>
    </location>
</feature>
<feature type="compositionally biased region" description="Acidic residues" evidence="5">
    <location>
        <begin position="763"/>
        <end position="778"/>
    </location>
</feature>
<feature type="compositionally biased region" description="Basic and acidic residues" evidence="5">
    <location>
        <begin position="146"/>
        <end position="155"/>
    </location>
</feature>
<feature type="region of interest" description="Disordered" evidence="5">
    <location>
        <begin position="645"/>
        <end position="675"/>
    </location>
</feature>
<dbReference type="PANTHER" id="PTHR12953">
    <property type="entry name" value="MEMBRANE PROTEIN CH1 RELATED"/>
    <property type="match status" value="1"/>
</dbReference>
<dbReference type="PROSITE" id="PS51469">
    <property type="entry name" value="SUN"/>
    <property type="match status" value="1"/>
</dbReference>
<name>A0AAD4I268_9PEZI</name>
<dbReference type="EMBL" id="JAHCVI010000001">
    <property type="protein sequence ID" value="KAG7290985.1"/>
    <property type="molecule type" value="Genomic_DNA"/>
</dbReference>
<dbReference type="FunFam" id="2.60.120.260:FF:000082">
    <property type="entry name" value="Sad1/UNC domain protein"/>
    <property type="match status" value="1"/>
</dbReference>
<feature type="compositionally biased region" description="Acidic residues" evidence="5">
    <location>
        <begin position="820"/>
        <end position="832"/>
    </location>
</feature>
<proteinExistence type="predicted"/>
<dbReference type="GO" id="GO:0034975">
    <property type="term" value="P:protein folding in endoplasmic reticulum"/>
    <property type="evidence" value="ECO:0007669"/>
    <property type="project" value="TreeGrafter"/>
</dbReference>
<gene>
    <name evidence="8" type="ORF">NEMBOFW57_000992</name>
</gene>
<evidence type="ECO:0000259" key="7">
    <source>
        <dbReference type="PROSITE" id="PS51469"/>
    </source>
</evidence>
<feature type="chain" id="PRO_5041908000" description="SUN domain-containing protein" evidence="6">
    <location>
        <begin position="28"/>
        <end position="900"/>
    </location>
</feature>
<evidence type="ECO:0000256" key="5">
    <source>
        <dbReference type="SAM" id="MobiDB-lite"/>
    </source>
</evidence>
<feature type="compositionally biased region" description="Low complexity" evidence="5">
    <location>
        <begin position="705"/>
        <end position="716"/>
    </location>
</feature>
<feature type="domain" description="SUN" evidence="7">
    <location>
        <begin position="203"/>
        <end position="371"/>
    </location>
</feature>
<comment type="subcellular location">
    <subcellularLocation>
        <location evidence="1">Endomembrane system</location>
    </subcellularLocation>
</comment>
<feature type="region of interest" description="Disordered" evidence="5">
    <location>
        <begin position="185"/>
        <end position="208"/>
    </location>
</feature>
<feature type="region of interest" description="Disordered" evidence="5">
    <location>
        <begin position="702"/>
        <end position="841"/>
    </location>
</feature>
<feature type="signal peptide" evidence="6">
    <location>
        <begin position="1"/>
        <end position="27"/>
    </location>
</feature>
<feature type="region of interest" description="Disordered" evidence="5">
    <location>
        <begin position="853"/>
        <end position="900"/>
    </location>
</feature>
<evidence type="ECO:0000256" key="6">
    <source>
        <dbReference type="SAM" id="SignalP"/>
    </source>
</evidence>
<dbReference type="GO" id="GO:0016020">
    <property type="term" value="C:membrane"/>
    <property type="evidence" value="ECO:0007669"/>
    <property type="project" value="InterPro"/>
</dbReference>
<dbReference type="AlphaFoldDB" id="A0AAD4I268"/>
<reference evidence="8" key="1">
    <citation type="submission" date="2023-02" db="EMBL/GenBank/DDBJ databases">
        <authorList>
            <person name="Palmer J.M."/>
        </authorList>
    </citation>
    <scope>NUCLEOTIDE SEQUENCE</scope>
    <source>
        <strain evidence="8">FW57</strain>
    </source>
</reference>
<evidence type="ECO:0000256" key="1">
    <source>
        <dbReference type="ARBA" id="ARBA00004308"/>
    </source>
</evidence>
<dbReference type="PANTHER" id="PTHR12953:SF0">
    <property type="entry name" value="SUN DOMAIN-CONTAINING OSSIFICATION FACTOR"/>
    <property type="match status" value="1"/>
</dbReference>
<dbReference type="Proteomes" id="UP001197093">
    <property type="component" value="Unassembled WGS sequence"/>
</dbReference>
<dbReference type="InterPro" id="IPR045120">
    <property type="entry name" value="Suco/Slp1-like"/>
</dbReference>
<evidence type="ECO:0000313" key="9">
    <source>
        <dbReference type="Proteomes" id="UP001197093"/>
    </source>
</evidence>
<evidence type="ECO:0000256" key="2">
    <source>
        <dbReference type="ARBA" id="ARBA00022692"/>
    </source>
</evidence>
<organism evidence="8 9">
    <name type="scientific">Staphylotrichum longicolle</name>
    <dbReference type="NCBI Taxonomy" id="669026"/>
    <lineage>
        <taxon>Eukaryota</taxon>
        <taxon>Fungi</taxon>
        <taxon>Dikarya</taxon>
        <taxon>Ascomycota</taxon>
        <taxon>Pezizomycotina</taxon>
        <taxon>Sordariomycetes</taxon>
        <taxon>Sordariomycetidae</taxon>
        <taxon>Sordariales</taxon>
        <taxon>Chaetomiaceae</taxon>
        <taxon>Staphylotrichum</taxon>
    </lineage>
</organism>
<feature type="region of interest" description="Disordered" evidence="5">
    <location>
        <begin position="133"/>
        <end position="165"/>
    </location>
</feature>
<evidence type="ECO:0000256" key="3">
    <source>
        <dbReference type="ARBA" id="ARBA00022989"/>
    </source>
</evidence>
<feature type="region of interest" description="Disordered" evidence="5">
    <location>
        <begin position="446"/>
        <end position="476"/>
    </location>
</feature>
<dbReference type="InterPro" id="IPR012919">
    <property type="entry name" value="SUN_dom"/>
</dbReference>
<feature type="region of interest" description="Disordered" evidence="5">
    <location>
        <begin position="391"/>
        <end position="419"/>
    </location>
</feature>
<feature type="compositionally biased region" description="Polar residues" evidence="5">
    <location>
        <begin position="185"/>
        <end position="199"/>
    </location>
</feature>
<keyword evidence="9" id="KW-1185">Reference proteome</keyword>
<evidence type="ECO:0000313" key="8">
    <source>
        <dbReference type="EMBL" id="KAG7290985.1"/>
    </source>
</evidence>
<keyword evidence="3" id="KW-1133">Transmembrane helix</keyword>
<keyword evidence="4" id="KW-0472">Membrane</keyword>
<keyword evidence="6" id="KW-0732">Signal</keyword>
<sequence>MRAPANWPRGVAPVLAWLVLYTGAAHASRSASETPATATSAATEVCEYRTINYITHTLPQQCLRTSWTSPTPTATDNSAVQPTITTTQTATNTVPETPGAAQDNGTAQEQDGQEELAASSFMSFEEWKEMMLRKSGQDPANIKAQKQREHRERDPSMNADDVDSFGEEGEIALDFDALTDKVSEITSSPTGAAGPNSNQEVKEEHILSDDGKTQYYRSKDAGKTCKERFSYASFDAGATVLKTSPGAKNAKAILVENKDSYMLLECRAKNKFVIVELSDDILVDTVVLANFEFFSSMIRKFTVSVSDRYPVKLDKWVDLGTFEARNSRDIQAFLIEHPQIYTKYIRIEFLSHWGNEFYCPVSLLRVHGTRMLDSWKEPSHDDEPEQIEAEARGPVEETQQVQKPTAVDSSSVVSKEEAMPSHIAQMGLTPWHPLLQGNLFHEMCETDGRADGADNSSAPTTTQRNKTSSVASSASASPTVQESFFKTVTKRLQLLESNTSLSLQYIEDQSRFLQEVLLKMERKQITRVDSFLDNLNKTVLSELRNVRTQYDQIWQSTVIALETQREQSQREIVASHSRLNILADEVVFQKRMAILQSVLLLACLVLVIFSRGGLAALDSASFPAFPPASSNSIYRRYGYNPYNGNGNGGPARSDSISGLSMPGSSSPPDPTTTTTIIRPAAADSAAISINRHNLAASALPRHLYQSQSPSSSPSSSYRNKTLPLTPPSEYLSREGTPATPLARSPESSFYEEQPPPQHRRQEDDEEDEEEEEEAEGDDERSQQTFPSTAAAGAAATTTAADVDDLSIPISTEISSTETTTELELELDPEPGADDLSPADATTTIIADENREVLEKTKTKKKKKPPLNGRPRSAMAQLGAGGVNGLRKPLPALPEDSSGGL</sequence>
<dbReference type="Pfam" id="PF07738">
    <property type="entry name" value="Sad1_UNC"/>
    <property type="match status" value="1"/>
</dbReference>
<comment type="caution">
    <text evidence="8">The sequence shown here is derived from an EMBL/GenBank/DDBJ whole genome shotgun (WGS) entry which is preliminary data.</text>
</comment>
<dbReference type="GO" id="GO:0005737">
    <property type="term" value="C:cytoplasm"/>
    <property type="evidence" value="ECO:0007669"/>
    <property type="project" value="TreeGrafter"/>
</dbReference>
<feature type="compositionally biased region" description="Low complexity" evidence="5">
    <location>
        <begin position="788"/>
        <end position="819"/>
    </location>
</feature>
<keyword evidence="2" id="KW-0812">Transmembrane</keyword>
<feature type="compositionally biased region" description="Low complexity" evidence="5">
    <location>
        <begin position="653"/>
        <end position="664"/>
    </location>
</feature>